<evidence type="ECO:0000313" key="5">
    <source>
        <dbReference type="EMBL" id="OZM57307.1"/>
    </source>
</evidence>
<dbReference type="RefSeq" id="WP_094923873.1">
    <property type="nucleotide sequence ID" value="NZ_NPIA01000003.1"/>
</dbReference>
<evidence type="ECO:0000256" key="2">
    <source>
        <dbReference type="SAM" id="MobiDB-lite"/>
    </source>
</evidence>
<accession>A0A263BVF0</accession>
<name>A0A263BVF0_9BACI</name>
<dbReference type="EMBL" id="NPIA01000003">
    <property type="protein sequence ID" value="OZM57307.1"/>
    <property type="molecule type" value="Genomic_DNA"/>
</dbReference>
<evidence type="ECO:0000259" key="4">
    <source>
        <dbReference type="Pfam" id="PF21984"/>
    </source>
</evidence>
<evidence type="ECO:0000256" key="1">
    <source>
        <dbReference type="ARBA" id="ARBA00093462"/>
    </source>
</evidence>
<dbReference type="PANTHER" id="PTHR37293:SF6">
    <property type="entry name" value="DNA REPLICATION PROTEIN DNAD"/>
    <property type="match status" value="1"/>
</dbReference>
<dbReference type="Gene3D" id="1.10.10.10">
    <property type="entry name" value="Winged helix-like DNA-binding domain superfamily/Winged helix DNA-binding domain"/>
    <property type="match status" value="1"/>
</dbReference>
<dbReference type="InterPro" id="IPR053162">
    <property type="entry name" value="DnaD"/>
</dbReference>
<sequence length="240" mass="28374">MEKTSYIKWITSGNVSVPMLLLENYKKLQINELETMLLIHLHSYIEKGNYFPTPEDIASRMTCTVEQCCDILRKFIQRGFISIEDQVEHISNVRTESYSLLPLWEKLFTLLNEQGKEKEQQTKVKQEESLYTIFEREFARPLSPMECETLSLWIDQDGHTTELITAALREAVISGKMNIRYIDRILYEWKRNGIKTVEQAKEHGKKFRSYNKQPEVKSTEDNNKPKEKSTTPFYHWLEKP</sequence>
<dbReference type="Proteomes" id="UP000217083">
    <property type="component" value="Unassembled WGS sequence"/>
</dbReference>
<comment type="caution">
    <text evidence="5">The sequence shown here is derived from an EMBL/GenBank/DDBJ whole genome shotgun (WGS) entry which is preliminary data.</text>
</comment>
<keyword evidence="6" id="KW-1185">Reference proteome</keyword>
<proteinExistence type="inferred from homology"/>
<dbReference type="AlphaFoldDB" id="A0A263BVF0"/>
<protein>
    <submittedName>
        <fullName evidence="5">DNA replication protein DnaD</fullName>
    </submittedName>
</protein>
<dbReference type="InterPro" id="IPR006343">
    <property type="entry name" value="DnaB/C_C"/>
</dbReference>
<feature type="compositionally biased region" description="Basic and acidic residues" evidence="2">
    <location>
        <begin position="214"/>
        <end position="229"/>
    </location>
</feature>
<dbReference type="NCBIfam" id="TIGR01446">
    <property type="entry name" value="DnaD_dom"/>
    <property type="match status" value="1"/>
</dbReference>
<comment type="similarity">
    <text evidence="1">Belongs to the DnaB/DnaD family.</text>
</comment>
<dbReference type="Pfam" id="PF07261">
    <property type="entry name" value="DnaB_2"/>
    <property type="match status" value="1"/>
</dbReference>
<feature type="domain" description="DnaD N-terminal" evidence="4">
    <location>
        <begin position="17"/>
        <end position="117"/>
    </location>
</feature>
<evidence type="ECO:0000313" key="6">
    <source>
        <dbReference type="Proteomes" id="UP000217083"/>
    </source>
</evidence>
<feature type="region of interest" description="Disordered" evidence="2">
    <location>
        <begin position="202"/>
        <end position="240"/>
    </location>
</feature>
<reference evidence="6" key="1">
    <citation type="submission" date="2017-08" db="EMBL/GenBank/DDBJ databases">
        <authorList>
            <person name="Huang Z."/>
        </authorList>
    </citation>
    <scope>NUCLEOTIDE SEQUENCE [LARGE SCALE GENOMIC DNA]</scope>
    <source>
        <strain evidence="6">SA5d-4</strain>
    </source>
</reference>
<dbReference type="PANTHER" id="PTHR37293">
    <property type="entry name" value="PHAGE REPLICATION PROTEIN-RELATED"/>
    <property type="match status" value="1"/>
</dbReference>
<feature type="domain" description="DnaB/C C-terminal" evidence="3">
    <location>
        <begin position="131"/>
        <end position="203"/>
    </location>
</feature>
<gene>
    <name evidence="5" type="ORF">CIB95_07530</name>
</gene>
<dbReference type="SUPFAM" id="SSF158499">
    <property type="entry name" value="DnaD domain-like"/>
    <property type="match status" value="1"/>
</dbReference>
<evidence type="ECO:0000259" key="3">
    <source>
        <dbReference type="Pfam" id="PF07261"/>
    </source>
</evidence>
<dbReference type="InterPro" id="IPR036388">
    <property type="entry name" value="WH-like_DNA-bd_sf"/>
</dbReference>
<reference evidence="5 6" key="2">
    <citation type="submission" date="2017-09" db="EMBL/GenBank/DDBJ databases">
        <title>Bacillus patelloidae sp. nov., isolated from the intestinal tract of a marine limpet.</title>
        <authorList>
            <person name="Liu R."/>
            <person name="Dong C."/>
            <person name="Shao Z."/>
        </authorList>
    </citation>
    <scope>NUCLEOTIDE SEQUENCE [LARGE SCALE GENOMIC DNA]</scope>
    <source>
        <strain evidence="5 6">SA5d-4</strain>
    </source>
</reference>
<dbReference type="Gene3D" id="1.10.10.630">
    <property type="entry name" value="DnaD domain-like"/>
    <property type="match status" value="1"/>
</dbReference>
<dbReference type="InterPro" id="IPR034829">
    <property type="entry name" value="DnaD-like_sf"/>
</dbReference>
<dbReference type="Pfam" id="PF21984">
    <property type="entry name" value="DnaD_N"/>
    <property type="match status" value="1"/>
</dbReference>
<organism evidence="5 6">
    <name type="scientific">Lottiidibacillus patelloidae</name>
    <dbReference type="NCBI Taxonomy" id="2670334"/>
    <lineage>
        <taxon>Bacteria</taxon>
        <taxon>Bacillati</taxon>
        <taxon>Bacillota</taxon>
        <taxon>Bacilli</taxon>
        <taxon>Bacillales</taxon>
        <taxon>Bacillaceae</taxon>
        <taxon>Lottiidibacillus</taxon>
    </lineage>
</organism>
<dbReference type="InterPro" id="IPR053843">
    <property type="entry name" value="DnaD_N"/>
</dbReference>